<proteinExistence type="inferred from homology"/>
<dbReference type="OrthoDB" id="7779876at2759"/>
<keyword evidence="2" id="KW-0456">Lyase</keyword>
<dbReference type="PANTHER" id="PTHR35201">
    <property type="entry name" value="TERPENE SYNTHASE"/>
    <property type="match status" value="1"/>
</dbReference>
<organism evidence="3 4">
    <name type="scientific">Folsomia candida</name>
    <name type="common">Springtail</name>
    <dbReference type="NCBI Taxonomy" id="158441"/>
    <lineage>
        <taxon>Eukaryota</taxon>
        <taxon>Metazoa</taxon>
        <taxon>Ecdysozoa</taxon>
        <taxon>Arthropoda</taxon>
        <taxon>Hexapoda</taxon>
        <taxon>Collembola</taxon>
        <taxon>Entomobryomorpha</taxon>
        <taxon>Isotomoidea</taxon>
        <taxon>Isotomidae</taxon>
        <taxon>Proisotominae</taxon>
        <taxon>Folsomia</taxon>
    </lineage>
</organism>
<evidence type="ECO:0000256" key="2">
    <source>
        <dbReference type="RuleBase" id="RU366034"/>
    </source>
</evidence>
<dbReference type="GO" id="GO:0010333">
    <property type="term" value="F:terpene synthase activity"/>
    <property type="evidence" value="ECO:0007669"/>
    <property type="project" value="InterPro"/>
</dbReference>
<dbReference type="PANTHER" id="PTHR35201:SF4">
    <property type="entry name" value="BETA-PINACENE SYNTHASE-RELATED"/>
    <property type="match status" value="1"/>
</dbReference>
<dbReference type="InterPro" id="IPR008949">
    <property type="entry name" value="Isoprenoid_synthase_dom_sf"/>
</dbReference>
<keyword evidence="4" id="KW-1185">Reference proteome</keyword>
<dbReference type="AlphaFoldDB" id="A0A226D8A1"/>
<dbReference type="EC" id="4.2.3.-" evidence="2"/>
<comment type="caution">
    <text evidence="3">The sequence shown here is derived from an EMBL/GenBank/DDBJ whole genome shotgun (WGS) entry which is preliminary data.</text>
</comment>
<evidence type="ECO:0000313" key="3">
    <source>
        <dbReference type="EMBL" id="OXA40967.1"/>
    </source>
</evidence>
<accession>A0A226D8A1</accession>
<dbReference type="EMBL" id="LNIX01000031">
    <property type="protein sequence ID" value="OXA40967.1"/>
    <property type="molecule type" value="Genomic_DNA"/>
</dbReference>
<dbReference type="InterPro" id="IPR034686">
    <property type="entry name" value="Terpene_cyclase-like_2"/>
</dbReference>
<sequence>MSKNYVEFDIIRHNCPEQWFVEKKYERFCIKLLKGVTTSLTAEAHLKRKSFTGTKITIEEYLDIRQFSGGTHASRWSPIFTKSVKVPKDIRDDSLFIKMRKMISDHVIFANDLYSVRKELLVGERFNAICIRSLNGEYGGDFAKCFKSVEDDANTICLDFQKYRPQLYMKYNCHPSLEDLKKYMDTCMAFMDGQLYWMLLCDRYRIDQFRCIVHIDESEVDKLEDIDIRYGSAFRY</sequence>
<dbReference type="SUPFAM" id="SSF48576">
    <property type="entry name" value="Terpenoid synthases"/>
    <property type="match status" value="1"/>
</dbReference>
<keyword evidence="2" id="KW-0460">Magnesium</keyword>
<dbReference type="Proteomes" id="UP000198287">
    <property type="component" value="Unassembled WGS sequence"/>
</dbReference>
<dbReference type="Gene3D" id="1.10.600.10">
    <property type="entry name" value="Farnesyl Diphosphate Synthase"/>
    <property type="match status" value="1"/>
</dbReference>
<evidence type="ECO:0000256" key="1">
    <source>
        <dbReference type="ARBA" id="ARBA00006333"/>
    </source>
</evidence>
<keyword evidence="2" id="KW-0479">Metal-binding</keyword>
<dbReference type="GO" id="GO:0046872">
    <property type="term" value="F:metal ion binding"/>
    <property type="evidence" value="ECO:0007669"/>
    <property type="project" value="UniProtKB-KW"/>
</dbReference>
<comment type="cofactor">
    <cofactor evidence="2">
        <name>Mg(2+)</name>
        <dbReference type="ChEBI" id="CHEBI:18420"/>
    </cofactor>
</comment>
<gene>
    <name evidence="3" type="ORF">Fcan01_24248</name>
</gene>
<name>A0A226D8A1_FOLCA</name>
<dbReference type="GO" id="GO:0008299">
    <property type="term" value="P:isoprenoid biosynthetic process"/>
    <property type="evidence" value="ECO:0007669"/>
    <property type="project" value="UniProtKB-ARBA"/>
</dbReference>
<evidence type="ECO:0000313" key="4">
    <source>
        <dbReference type="Proteomes" id="UP000198287"/>
    </source>
</evidence>
<reference evidence="3 4" key="1">
    <citation type="submission" date="2015-12" db="EMBL/GenBank/DDBJ databases">
        <title>The genome of Folsomia candida.</title>
        <authorList>
            <person name="Faddeeva A."/>
            <person name="Derks M.F."/>
            <person name="Anvar Y."/>
            <person name="Smit S."/>
            <person name="Van Straalen N."/>
            <person name="Roelofs D."/>
        </authorList>
    </citation>
    <scope>NUCLEOTIDE SEQUENCE [LARGE SCALE GENOMIC DNA]</scope>
    <source>
        <strain evidence="3 4">VU population</strain>
        <tissue evidence="3">Whole body</tissue>
    </source>
</reference>
<comment type="similarity">
    <text evidence="1 2">Belongs to the terpene synthase family.</text>
</comment>
<protein>
    <recommendedName>
        <fullName evidence="2">Terpene synthase</fullName>
        <ecNumber evidence="2">4.2.3.-</ecNumber>
    </recommendedName>
</protein>
<dbReference type="Pfam" id="PF19086">
    <property type="entry name" value="Terpene_syn_C_2"/>
    <property type="match status" value="1"/>
</dbReference>